<dbReference type="InterPro" id="IPR005483">
    <property type="entry name" value="CPSase_dom"/>
</dbReference>
<keyword evidence="1" id="KW-0436">Ligase</keyword>
<feature type="domain" description="ATP-grasp" evidence="8">
    <location>
        <begin position="1"/>
        <end position="170"/>
    </location>
</feature>
<evidence type="ECO:0000256" key="7">
    <source>
        <dbReference type="PROSITE-ProRule" id="PRU00409"/>
    </source>
</evidence>
<dbReference type="Pfam" id="PF02786">
    <property type="entry name" value="CPSase_L_D2"/>
    <property type="match status" value="1"/>
</dbReference>
<evidence type="ECO:0000256" key="3">
    <source>
        <dbReference type="ARBA" id="ARBA00022741"/>
    </source>
</evidence>
<accession>A0A8E0MD54</accession>
<keyword evidence="4 7" id="KW-0067">ATP-binding</keyword>
<keyword evidence="2" id="KW-0677">Repeat</keyword>
<dbReference type="GO" id="GO:0005524">
    <property type="term" value="F:ATP binding"/>
    <property type="evidence" value="ECO:0007669"/>
    <property type="project" value="UniProtKB-UniRule"/>
</dbReference>
<dbReference type="FunFam" id="3.30.470.20:FF:000001">
    <property type="entry name" value="Carbamoyl-phosphate synthase large chain"/>
    <property type="match status" value="1"/>
</dbReference>
<dbReference type="EMBL" id="ANKD01000701">
    <property type="protein sequence ID" value="EPC70997.1"/>
    <property type="molecule type" value="Genomic_DNA"/>
</dbReference>
<dbReference type="InterPro" id="IPR005479">
    <property type="entry name" value="CPAse_ATP-bd"/>
</dbReference>
<dbReference type="PANTHER" id="PTHR11405">
    <property type="entry name" value="CARBAMOYLTRANSFERASE FAMILY MEMBER"/>
    <property type="match status" value="1"/>
</dbReference>
<evidence type="ECO:0000256" key="4">
    <source>
        <dbReference type="ARBA" id="ARBA00022840"/>
    </source>
</evidence>
<dbReference type="PROSITE" id="PS50975">
    <property type="entry name" value="ATP_GRASP"/>
    <property type="match status" value="1"/>
</dbReference>
<dbReference type="PROSITE" id="PS00867">
    <property type="entry name" value="CPSASE_2"/>
    <property type="match status" value="1"/>
</dbReference>
<evidence type="ECO:0000313" key="10">
    <source>
        <dbReference type="Proteomes" id="UP000014252"/>
    </source>
</evidence>
<dbReference type="PRINTS" id="PR00098">
    <property type="entry name" value="CPSASE"/>
</dbReference>
<name>A0A8E0MD54_LACPA</name>
<dbReference type="InterPro" id="IPR011761">
    <property type="entry name" value="ATP-grasp"/>
</dbReference>
<evidence type="ECO:0000256" key="1">
    <source>
        <dbReference type="ARBA" id="ARBA00022598"/>
    </source>
</evidence>
<proteinExistence type="predicted"/>
<dbReference type="GO" id="GO:0005737">
    <property type="term" value="C:cytoplasm"/>
    <property type="evidence" value="ECO:0007669"/>
    <property type="project" value="TreeGrafter"/>
</dbReference>
<feature type="non-terminal residue" evidence="9">
    <location>
        <position position="1"/>
    </location>
</feature>
<reference evidence="9 10" key="1">
    <citation type="journal article" date="2013" name="PLoS ONE">
        <title>Lactobacillus paracasei comparative genomics: towards species pan-genome definition and exploitation of diversity.</title>
        <authorList>
            <person name="Smokvina T."/>
            <person name="Wels M."/>
            <person name="Polka J."/>
            <person name="Chervaux C."/>
            <person name="Brisse S."/>
            <person name="Boekhorst J."/>
            <person name="van Hylckama Vlieg J.E."/>
            <person name="Siezen R.J."/>
        </authorList>
    </citation>
    <scope>NUCLEOTIDE SEQUENCE [LARGE SCALE GENOMIC DNA]</scope>
    <source>
        <strain evidence="9 10">Lpp71</strain>
    </source>
</reference>
<organism evidence="9 10">
    <name type="scientific">Lacticaseibacillus paracasei subsp. paracasei Lpp71</name>
    <dbReference type="NCBI Taxonomy" id="1256207"/>
    <lineage>
        <taxon>Bacteria</taxon>
        <taxon>Bacillati</taxon>
        <taxon>Bacillota</taxon>
        <taxon>Bacilli</taxon>
        <taxon>Lactobacillales</taxon>
        <taxon>Lactobacillaceae</taxon>
        <taxon>Lacticaseibacillus</taxon>
    </lineage>
</organism>
<dbReference type="EC" id="6.3.4.16" evidence="5"/>
<evidence type="ECO:0000256" key="6">
    <source>
        <dbReference type="ARBA" id="ARBA00047359"/>
    </source>
</evidence>
<comment type="caution">
    <text evidence="9">The sequence shown here is derived from an EMBL/GenBank/DDBJ whole genome shotgun (WGS) entry which is preliminary data.</text>
</comment>
<evidence type="ECO:0000313" key="9">
    <source>
        <dbReference type="EMBL" id="EPC70997.1"/>
    </source>
</evidence>
<evidence type="ECO:0000259" key="8">
    <source>
        <dbReference type="PROSITE" id="PS50975"/>
    </source>
</evidence>
<sequence>FADKIGFPVIIRPAFTMGGTGGGIANNEKELAEIAENGLNLSPVTQVLVERSIAGYKEVEFEVMRDAADSAIVVCNMENFDPVGVHTGDSMVFAPTQTLTDKEVQMLRDAALKIIRALKIEGGCNVQFALDRNSFKYYVIEVNPRVSRSSALASKATGYPIAKMAAKIAVGLHLDEIKNPVTKKTWAEFEPALDYVVTKLPRFPFDKFENGDRTLGTQMKATGEVMAIGRTLEESLLKAVRSLEVGLIHPERPAFAKLSDDELSKQIIQANDERLFYLAEAF</sequence>
<dbReference type="PROSITE" id="PS00866">
    <property type="entry name" value="CPSASE_1"/>
    <property type="match status" value="1"/>
</dbReference>
<dbReference type="Proteomes" id="UP000014252">
    <property type="component" value="Unassembled WGS sequence"/>
</dbReference>
<dbReference type="GO" id="GO:0004088">
    <property type="term" value="F:carbamoyl-phosphate synthase (glutamine-hydrolyzing) activity"/>
    <property type="evidence" value="ECO:0007669"/>
    <property type="project" value="TreeGrafter"/>
</dbReference>
<keyword evidence="3 7" id="KW-0547">Nucleotide-binding</keyword>
<dbReference type="SUPFAM" id="SSF56059">
    <property type="entry name" value="Glutathione synthetase ATP-binding domain-like"/>
    <property type="match status" value="1"/>
</dbReference>
<gene>
    <name evidence="9" type="ORF">Lpp71_13992</name>
</gene>
<dbReference type="GO" id="GO:0004087">
    <property type="term" value="F:carbamoyl-phosphate synthase (ammonia) activity"/>
    <property type="evidence" value="ECO:0007669"/>
    <property type="project" value="UniProtKB-EC"/>
</dbReference>
<dbReference type="GO" id="GO:0006541">
    <property type="term" value="P:glutamine metabolic process"/>
    <property type="evidence" value="ECO:0007669"/>
    <property type="project" value="TreeGrafter"/>
</dbReference>
<feature type="non-terminal residue" evidence="9">
    <location>
        <position position="282"/>
    </location>
</feature>
<dbReference type="AlphaFoldDB" id="A0A8E0MD54"/>
<protein>
    <recommendedName>
        <fullName evidence="5">carbamoyl-phosphate synthase (ammonia)</fullName>
        <ecNumber evidence="5">6.3.4.16</ecNumber>
    </recommendedName>
</protein>
<dbReference type="PANTHER" id="PTHR11405:SF53">
    <property type="entry name" value="CARBAMOYL-PHOSPHATE SYNTHASE [AMMONIA], MITOCHONDRIAL"/>
    <property type="match status" value="1"/>
</dbReference>
<dbReference type="GO" id="GO:0046872">
    <property type="term" value="F:metal ion binding"/>
    <property type="evidence" value="ECO:0007669"/>
    <property type="project" value="InterPro"/>
</dbReference>
<dbReference type="Gene3D" id="3.30.470.20">
    <property type="entry name" value="ATP-grasp fold, B domain"/>
    <property type="match status" value="1"/>
</dbReference>
<comment type="catalytic activity">
    <reaction evidence="6">
        <text>hydrogencarbonate + NH4(+) + 2 ATP = carbamoyl phosphate + 2 ADP + phosphate + 2 H(+)</text>
        <dbReference type="Rhea" id="RHEA:18029"/>
        <dbReference type="ChEBI" id="CHEBI:15378"/>
        <dbReference type="ChEBI" id="CHEBI:17544"/>
        <dbReference type="ChEBI" id="CHEBI:28938"/>
        <dbReference type="ChEBI" id="CHEBI:30616"/>
        <dbReference type="ChEBI" id="CHEBI:43474"/>
        <dbReference type="ChEBI" id="CHEBI:58228"/>
        <dbReference type="ChEBI" id="CHEBI:456216"/>
        <dbReference type="EC" id="6.3.4.16"/>
    </reaction>
</comment>
<evidence type="ECO:0000256" key="2">
    <source>
        <dbReference type="ARBA" id="ARBA00022737"/>
    </source>
</evidence>
<evidence type="ECO:0000256" key="5">
    <source>
        <dbReference type="ARBA" id="ARBA00044063"/>
    </source>
</evidence>